<dbReference type="Proteomes" id="UP000006352">
    <property type="component" value="Unassembled WGS sequence"/>
</dbReference>
<dbReference type="GeneID" id="24093059"/>
<dbReference type="EMBL" id="HE796869">
    <property type="protein sequence ID" value="CCL98148.1"/>
    <property type="molecule type" value="Genomic_DNA"/>
</dbReference>
<gene>
    <name evidence="3" type="ORF">FIBRA_00142</name>
</gene>
<feature type="region of interest" description="Disordered" evidence="1">
    <location>
        <begin position="19"/>
        <end position="87"/>
    </location>
</feature>
<feature type="compositionally biased region" description="Low complexity" evidence="1">
    <location>
        <begin position="235"/>
        <end position="250"/>
    </location>
</feature>
<feature type="compositionally biased region" description="Low complexity" evidence="1">
    <location>
        <begin position="35"/>
        <end position="49"/>
    </location>
</feature>
<keyword evidence="4" id="KW-1185">Reference proteome</keyword>
<feature type="compositionally biased region" description="Basic and acidic residues" evidence="1">
    <location>
        <begin position="64"/>
        <end position="86"/>
    </location>
</feature>
<feature type="compositionally biased region" description="Polar residues" evidence="1">
    <location>
        <begin position="256"/>
        <end position="274"/>
    </location>
</feature>
<protein>
    <submittedName>
        <fullName evidence="3">Uncharacterized protein</fullName>
    </submittedName>
</protein>
<keyword evidence="2" id="KW-0732">Signal</keyword>
<name>J7SCI7_9APHY</name>
<dbReference type="InParanoid" id="J7SCI7"/>
<feature type="compositionally biased region" description="Polar residues" evidence="1">
    <location>
        <begin position="142"/>
        <end position="151"/>
    </location>
</feature>
<sequence>MKITPSSSLLLATLAISSSSSSLAAPTEQPHEHALSSSSSTQLSSRQDSMNIQTRGGGAQVEMHGQRPESVHPHDERPRPDLDKRATMGGTLTDVLGAIPVIGGPLVELVQSLVGSAGESAISQESIDKVQQVIQAIGSASPPLNGSSVSRNAARDDATPSAVWPSSTQSFAALEMPAPPVSPPVSPPAPLSPPGLPVSPPGPPVSPGSPPGPPVSPGSPPISPPMPVNPPNTPVAPGHPAAPAAPAAKDVPVDSQPPTQDQSPCMSPNSTNGTAAKFDSQPTDGGDAPPLFASSTANGTSSTRNGGSSTVFSSSTSVAY</sequence>
<feature type="compositionally biased region" description="Pro residues" evidence="1">
    <location>
        <begin position="177"/>
        <end position="234"/>
    </location>
</feature>
<organism evidence="3 4">
    <name type="scientific">Fibroporia radiculosa</name>
    <dbReference type="NCBI Taxonomy" id="599839"/>
    <lineage>
        <taxon>Eukaryota</taxon>
        <taxon>Fungi</taxon>
        <taxon>Dikarya</taxon>
        <taxon>Basidiomycota</taxon>
        <taxon>Agaricomycotina</taxon>
        <taxon>Agaricomycetes</taxon>
        <taxon>Polyporales</taxon>
        <taxon>Fibroporiaceae</taxon>
        <taxon>Fibroporia</taxon>
    </lineage>
</organism>
<evidence type="ECO:0000256" key="1">
    <source>
        <dbReference type="SAM" id="MobiDB-lite"/>
    </source>
</evidence>
<evidence type="ECO:0000313" key="3">
    <source>
        <dbReference type="EMBL" id="CCL98148.1"/>
    </source>
</evidence>
<evidence type="ECO:0000256" key="2">
    <source>
        <dbReference type="SAM" id="SignalP"/>
    </source>
</evidence>
<dbReference type="HOGENOM" id="CLU_868887_0_0_1"/>
<feature type="region of interest" description="Disordered" evidence="1">
    <location>
        <begin position="139"/>
        <end position="320"/>
    </location>
</feature>
<dbReference type="RefSeq" id="XP_012177431.1">
    <property type="nucleotide sequence ID" value="XM_012322041.1"/>
</dbReference>
<feature type="signal peptide" evidence="2">
    <location>
        <begin position="1"/>
        <end position="24"/>
    </location>
</feature>
<reference evidence="3 4" key="1">
    <citation type="journal article" date="2012" name="Appl. Environ. Microbiol.">
        <title>Short-read sequencing for genomic analysis of the brown rot fungus Fibroporia radiculosa.</title>
        <authorList>
            <person name="Tang J.D."/>
            <person name="Perkins A.D."/>
            <person name="Sonstegard T.S."/>
            <person name="Schroeder S.G."/>
            <person name="Burgess S.C."/>
            <person name="Diehl S.V."/>
        </authorList>
    </citation>
    <scope>NUCLEOTIDE SEQUENCE [LARGE SCALE GENOMIC DNA]</scope>
    <source>
        <strain evidence="3 4">TFFH 294</strain>
    </source>
</reference>
<dbReference type="AlphaFoldDB" id="J7SCI7"/>
<feature type="chain" id="PRO_5003797666" evidence="2">
    <location>
        <begin position="25"/>
        <end position="320"/>
    </location>
</feature>
<proteinExistence type="predicted"/>
<accession>J7SCI7</accession>
<evidence type="ECO:0000313" key="4">
    <source>
        <dbReference type="Proteomes" id="UP000006352"/>
    </source>
</evidence>
<feature type="compositionally biased region" description="Low complexity" evidence="1">
    <location>
        <begin position="293"/>
        <end position="320"/>
    </location>
</feature>